<evidence type="ECO:0008006" key="3">
    <source>
        <dbReference type="Google" id="ProtNLM"/>
    </source>
</evidence>
<evidence type="ECO:0000313" key="1">
    <source>
        <dbReference type="EMBL" id="MCL1142410.1"/>
    </source>
</evidence>
<proteinExistence type="predicted"/>
<dbReference type="RefSeq" id="WP_248995082.1">
    <property type="nucleotide sequence ID" value="NZ_JAKIKP010000003.1"/>
</dbReference>
<dbReference type="Proteomes" id="UP001139333">
    <property type="component" value="Unassembled WGS sequence"/>
</dbReference>
<dbReference type="EMBL" id="JAKIKP010000003">
    <property type="protein sequence ID" value="MCL1142410.1"/>
    <property type="molecule type" value="Genomic_DNA"/>
</dbReference>
<organism evidence="1 2">
    <name type="scientific">Shewanella gaetbuli</name>
    <dbReference type="NCBI Taxonomy" id="220752"/>
    <lineage>
        <taxon>Bacteria</taxon>
        <taxon>Pseudomonadati</taxon>
        <taxon>Pseudomonadota</taxon>
        <taxon>Gammaproteobacteria</taxon>
        <taxon>Alteromonadales</taxon>
        <taxon>Shewanellaceae</taxon>
        <taxon>Shewanella</taxon>
    </lineage>
</organism>
<protein>
    <recommendedName>
        <fullName evidence="3">PilZ domain-containing protein</fullName>
    </recommendedName>
</protein>
<accession>A0A9X1ZM52</accession>
<comment type="caution">
    <text evidence="1">The sequence shown here is derived from an EMBL/GenBank/DDBJ whole genome shotgun (WGS) entry which is preliminary data.</text>
</comment>
<reference evidence="1" key="1">
    <citation type="submission" date="2022-01" db="EMBL/GenBank/DDBJ databases">
        <title>Whole genome-based taxonomy of the Shewanellaceae.</title>
        <authorList>
            <person name="Martin-Rodriguez A.J."/>
        </authorList>
    </citation>
    <scope>NUCLEOTIDE SEQUENCE</scope>
    <source>
        <strain evidence="1">DSM 16422</strain>
    </source>
</reference>
<sequence length="239" mass="25902">MSSLSEDELVFLKNIFNANSATHAKTSQTSSLVLRDDLPITTAEGSLFNTAEGSLFTSAEGSSLTAAEGSSLSDMVNISTSIPTVMANVLSESKLAFLAEVGHYRLHFPMVLNRNESGHFSPAIGVPEVFDTRGAERSWRVTDLENVTVIDNQTEQPIEVLSLSSSGLTVKMHDTPNDMLKSGKLILNNGLEVDLDFEPVRSENGIMAAKINAQGEASEALRHFLFGAHKAKYSHLYKV</sequence>
<gene>
    <name evidence="1" type="ORF">L2672_06840</name>
</gene>
<evidence type="ECO:0000313" key="2">
    <source>
        <dbReference type="Proteomes" id="UP001139333"/>
    </source>
</evidence>
<keyword evidence="2" id="KW-1185">Reference proteome</keyword>
<dbReference type="AlphaFoldDB" id="A0A9X1ZM52"/>
<name>A0A9X1ZM52_9GAMM</name>